<dbReference type="InParanoid" id="A0A3N1HTN6"/>
<keyword evidence="2" id="KW-0808">Transferase</keyword>
<name>A0A3N1HTN6_9ACTN</name>
<feature type="domain" description="DNA polymerase III delta subunit-like C-terminal" evidence="8">
    <location>
        <begin position="231"/>
        <end position="344"/>
    </location>
</feature>
<dbReference type="AlphaFoldDB" id="A0A3N1HTN6"/>
<evidence type="ECO:0000256" key="6">
    <source>
        <dbReference type="ARBA" id="ARBA00034754"/>
    </source>
</evidence>
<dbReference type="GO" id="GO:0003677">
    <property type="term" value="F:DNA binding"/>
    <property type="evidence" value="ECO:0007669"/>
    <property type="project" value="InterPro"/>
</dbReference>
<evidence type="ECO:0000256" key="5">
    <source>
        <dbReference type="ARBA" id="ARBA00022932"/>
    </source>
</evidence>
<dbReference type="EC" id="2.7.7.7" evidence="1"/>
<reference evidence="9 10" key="1">
    <citation type="journal article" date="2015" name="Stand. Genomic Sci.">
        <title>Genomic Encyclopedia of Bacterial and Archaeal Type Strains, Phase III: the genomes of soil and plant-associated and newly described type strains.</title>
        <authorList>
            <person name="Whitman W.B."/>
            <person name="Woyke T."/>
            <person name="Klenk H.P."/>
            <person name="Zhou Y."/>
            <person name="Lilburn T.G."/>
            <person name="Beck B.J."/>
            <person name="De Vos P."/>
            <person name="Vandamme P."/>
            <person name="Eisen J.A."/>
            <person name="Garrity G."/>
            <person name="Hugenholtz P."/>
            <person name="Kyrpides N.C."/>
        </authorList>
    </citation>
    <scope>NUCLEOTIDE SEQUENCE [LARGE SCALE GENOMIC DNA]</scope>
    <source>
        <strain evidence="9 10">CECT 7306</strain>
    </source>
</reference>
<evidence type="ECO:0000259" key="8">
    <source>
        <dbReference type="Pfam" id="PF21694"/>
    </source>
</evidence>
<comment type="caution">
    <text evidence="9">The sequence shown here is derived from an EMBL/GenBank/DDBJ whole genome shotgun (WGS) entry which is preliminary data.</text>
</comment>
<dbReference type="Gene3D" id="3.40.50.300">
    <property type="entry name" value="P-loop containing nucleotide triphosphate hydrolases"/>
    <property type="match status" value="1"/>
</dbReference>
<accession>A0A3N1HTN6</accession>
<dbReference type="PANTHER" id="PTHR34388:SF1">
    <property type="entry name" value="DNA POLYMERASE III SUBUNIT DELTA"/>
    <property type="match status" value="1"/>
</dbReference>
<dbReference type="RefSeq" id="WP_123378523.1">
    <property type="nucleotide sequence ID" value="NZ_RJKN01000001.1"/>
</dbReference>
<evidence type="ECO:0000313" key="10">
    <source>
        <dbReference type="Proteomes" id="UP000276232"/>
    </source>
</evidence>
<comment type="similarity">
    <text evidence="6">Belongs to the DNA polymerase HolA subunit family.</text>
</comment>
<protein>
    <recommendedName>
        <fullName evidence="1">DNA-directed DNA polymerase</fullName>
        <ecNumber evidence="1">2.7.7.7</ecNumber>
    </recommendedName>
</protein>
<evidence type="ECO:0000256" key="2">
    <source>
        <dbReference type="ARBA" id="ARBA00022679"/>
    </source>
</evidence>
<dbReference type="Pfam" id="PF21694">
    <property type="entry name" value="DNA_pol3_delta_C"/>
    <property type="match status" value="1"/>
</dbReference>
<sequence>MAAQRTGTGARAGSRAGGSKAKGAVRTVAWSEARVAPVVVVTGAEQLLAERAVARVVALRRLDDPSVEVVTVDAVADEAGRLQTAVSPSLFDEPRVVVVTGVEAAAEAVEKDVVAHLAALASQPDDEVVLVLRHGGGQRKKVLDAARAVPGALSVDCPPLKKDAEKIAFVGAELETARRRISAPAARALVDAVGSDLRELAAACAQLVADTSGTVEPEDVQRYHGGRVEATSFRVADAVVTGSAAEALAMLRQALATGVEPVLVVAALAMRLRQMALVAGSRGRDEEVARALGMQPWMVGMRRRELRGWSATALGAGLVALAATDADVKGGGRDPVYALERAVLALCGSREP</sequence>
<dbReference type="NCBIfam" id="TIGR01128">
    <property type="entry name" value="holA"/>
    <property type="match status" value="1"/>
</dbReference>
<dbReference type="InterPro" id="IPR027417">
    <property type="entry name" value="P-loop_NTPase"/>
</dbReference>
<dbReference type="GO" id="GO:0006261">
    <property type="term" value="P:DNA-templated DNA replication"/>
    <property type="evidence" value="ECO:0007669"/>
    <property type="project" value="TreeGrafter"/>
</dbReference>
<evidence type="ECO:0000256" key="3">
    <source>
        <dbReference type="ARBA" id="ARBA00022695"/>
    </source>
</evidence>
<evidence type="ECO:0000256" key="1">
    <source>
        <dbReference type="ARBA" id="ARBA00012417"/>
    </source>
</evidence>
<dbReference type="GO" id="GO:0009360">
    <property type="term" value="C:DNA polymerase III complex"/>
    <property type="evidence" value="ECO:0007669"/>
    <property type="project" value="TreeGrafter"/>
</dbReference>
<dbReference type="PANTHER" id="PTHR34388">
    <property type="entry name" value="DNA POLYMERASE III SUBUNIT DELTA"/>
    <property type="match status" value="1"/>
</dbReference>
<proteinExistence type="inferred from homology"/>
<dbReference type="Proteomes" id="UP000276232">
    <property type="component" value="Unassembled WGS sequence"/>
</dbReference>
<dbReference type="InterPro" id="IPR008921">
    <property type="entry name" value="DNA_pol3_clamp-load_cplx_C"/>
</dbReference>
<keyword evidence="4" id="KW-0235">DNA replication</keyword>
<keyword evidence="3" id="KW-0548">Nucleotidyltransferase</keyword>
<organism evidence="9 10">
    <name type="scientific">Pseudokineococcus lusitanus</name>
    <dbReference type="NCBI Taxonomy" id="763993"/>
    <lineage>
        <taxon>Bacteria</taxon>
        <taxon>Bacillati</taxon>
        <taxon>Actinomycetota</taxon>
        <taxon>Actinomycetes</taxon>
        <taxon>Kineosporiales</taxon>
        <taxon>Kineosporiaceae</taxon>
        <taxon>Pseudokineococcus</taxon>
    </lineage>
</organism>
<dbReference type="OrthoDB" id="8478864at2"/>
<dbReference type="EMBL" id="RJKN01000001">
    <property type="protein sequence ID" value="ROP45829.1"/>
    <property type="molecule type" value="Genomic_DNA"/>
</dbReference>
<dbReference type="InterPro" id="IPR048466">
    <property type="entry name" value="DNA_pol3_delta-like_C"/>
</dbReference>
<evidence type="ECO:0000313" key="9">
    <source>
        <dbReference type="EMBL" id="ROP45829.1"/>
    </source>
</evidence>
<evidence type="ECO:0000256" key="7">
    <source>
        <dbReference type="ARBA" id="ARBA00049244"/>
    </source>
</evidence>
<evidence type="ECO:0000256" key="4">
    <source>
        <dbReference type="ARBA" id="ARBA00022705"/>
    </source>
</evidence>
<dbReference type="InterPro" id="IPR005790">
    <property type="entry name" value="DNA_polIII_delta"/>
</dbReference>
<comment type="catalytic activity">
    <reaction evidence="7">
        <text>DNA(n) + a 2'-deoxyribonucleoside 5'-triphosphate = DNA(n+1) + diphosphate</text>
        <dbReference type="Rhea" id="RHEA:22508"/>
        <dbReference type="Rhea" id="RHEA-COMP:17339"/>
        <dbReference type="Rhea" id="RHEA-COMP:17340"/>
        <dbReference type="ChEBI" id="CHEBI:33019"/>
        <dbReference type="ChEBI" id="CHEBI:61560"/>
        <dbReference type="ChEBI" id="CHEBI:173112"/>
        <dbReference type="EC" id="2.7.7.7"/>
    </reaction>
</comment>
<dbReference type="Gene3D" id="1.20.272.10">
    <property type="match status" value="1"/>
</dbReference>
<gene>
    <name evidence="9" type="ORF">EDC03_0438</name>
</gene>
<dbReference type="SUPFAM" id="SSF48019">
    <property type="entry name" value="post-AAA+ oligomerization domain-like"/>
    <property type="match status" value="1"/>
</dbReference>
<keyword evidence="10" id="KW-1185">Reference proteome</keyword>
<keyword evidence="5" id="KW-0239">DNA-directed DNA polymerase</keyword>
<dbReference type="GO" id="GO:0003887">
    <property type="term" value="F:DNA-directed DNA polymerase activity"/>
    <property type="evidence" value="ECO:0007669"/>
    <property type="project" value="UniProtKB-KW"/>
</dbReference>